<feature type="domain" description="Methyltransferase type 11" evidence="5">
    <location>
        <begin position="69"/>
        <end position="161"/>
    </location>
</feature>
<comment type="caution">
    <text evidence="6">The sequence shown here is derived from an EMBL/GenBank/DDBJ whole genome shotgun (WGS) entry which is preliminary data.</text>
</comment>
<proteinExistence type="inferred from homology"/>
<gene>
    <name evidence="6" type="ORF">Mco01_33060</name>
</gene>
<evidence type="ECO:0000259" key="5">
    <source>
        <dbReference type="Pfam" id="PF08241"/>
    </source>
</evidence>
<dbReference type="GO" id="GO:0008168">
    <property type="term" value="F:methyltransferase activity"/>
    <property type="evidence" value="ECO:0007669"/>
    <property type="project" value="UniProtKB-KW"/>
</dbReference>
<evidence type="ECO:0000313" key="6">
    <source>
        <dbReference type="EMBL" id="GIH40306.1"/>
    </source>
</evidence>
<dbReference type="GO" id="GO:0032259">
    <property type="term" value="P:methylation"/>
    <property type="evidence" value="ECO:0007669"/>
    <property type="project" value="UniProtKB-KW"/>
</dbReference>
<protein>
    <submittedName>
        <fullName evidence="6">Methyltransferase type 11</fullName>
    </submittedName>
</protein>
<sequence length="287" mass="32183">MTRDAARSQDERERDERERDERSRDERERLRETFTQVADLYDRARPRYPEPLFDDLAALTGAGPGSRVLEIGCGTGQATLPLAERGCAVVAVELGSRMASVARRNLAAFPLVEVVTARFEEWPAPDEPFDLVVCATAFHWIDPAVRMDRCADALRPGGALATVVTHHVAGGTEDFFARVQDCYERFDPATPPGLRLRPAAEIPYDDDGELERSGRFGPPVFRRHEWELSYSTAEYLDLLLTYSGHRALDPAAREGLLACIAHLIDTRHGGRITKRYLAELRVARRLP</sequence>
<name>A0ABQ4FZR6_9ACTN</name>
<evidence type="ECO:0000313" key="7">
    <source>
        <dbReference type="Proteomes" id="UP000603904"/>
    </source>
</evidence>
<dbReference type="RefSeq" id="WP_204057735.1">
    <property type="nucleotide sequence ID" value="NZ_BAAAGP010000008.1"/>
</dbReference>
<dbReference type="Pfam" id="PF08241">
    <property type="entry name" value="Methyltransf_11"/>
    <property type="match status" value="1"/>
</dbReference>
<dbReference type="InterPro" id="IPR013216">
    <property type="entry name" value="Methyltransf_11"/>
</dbReference>
<evidence type="ECO:0000256" key="3">
    <source>
        <dbReference type="ARBA" id="ARBA00022679"/>
    </source>
</evidence>
<dbReference type="InterPro" id="IPR051052">
    <property type="entry name" value="Diverse_substrate_MTase"/>
</dbReference>
<reference evidence="6 7" key="1">
    <citation type="submission" date="2021-01" db="EMBL/GenBank/DDBJ databases">
        <title>Whole genome shotgun sequence of Microbispora corallina NBRC 16416.</title>
        <authorList>
            <person name="Komaki H."/>
            <person name="Tamura T."/>
        </authorList>
    </citation>
    <scope>NUCLEOTIDE SEQUENCE [LARGE SCALE GENOMIC DNA]</scope>
    <source>
        <strain evidence="6 7">NBRC 16416</strain>
    </source>
</reference>
<dbReference type="PANTHER" id="PTHR44942">
    <property type="entry name" value="METHYLTRANSF_11 DOMAIN-CONTAINING PROTEIN"/>
    <property type="match status" value="1"/>
</dbReference>
<feature type="region of interest" description="Disordered" evidence="4">
    <location>
        <begin position="1"/>
        <end position="28"/>
    </location>
</feature>
<keyword evidence="3" id="KW-0808">Transferase</keyword>
<accession>A0ABQ4FZR6</accession>
<comment type="similarity">
    <text evidence="1">Belongs to the methyltransferase superfamily.</text>
</comment>
<evidence type="ECO:0000256" key="2">
    <source>
        <dbReference type="ARBA" id="ARBA00022603"/>
    </source>
</evidence>
<dbReference type="SUPFAM" id="SSF53335">
    <property type="entry name" value="S-adenosyl-L-methionine-dependent methyltransferases"/>
    <property type="match status" value="1"/>
</dbReference>
<dbReference type="Proteomes" id="UP000603904">
    <property type="component" value="Unassembled WGS sequence"/>
</dbReference>
<dbReference type="EMBL" id="BOOC01000013">
    <property type="protein sequence ID" value="GIH40306.1"/>
    <property type="molecule type" value="Genomic_DNA"/>
</dbReference>
<dbReference type="InterPro" id="IPR029063">
    <property type="entry name" value="SAM-dependent_MTases_sf"/>
</dbReference>
<dbReference type="CDD" id="cd02440">
    <property type="entry name" value="AdoMet_MTases"/>
    <property type="match status" value="1"/>
</dbReference>
<keyword evidence="7" id="KW-1185">Reference proteome</keyword>
<dbReference type="Gene3D" id="3.40.50.150">
    <property type="entry name" value="Vaccinia Virus protein VP39"/>
    <property type="match status" value="1"/>
</dbReference>
<organism evidence="6 7">
    <name type="scientific">Microbispora corallina</name>
    <dbReference type="NCBI Taxonomy" id="83302"/>
    <lineage>
        <taxon>Bacteria</taxon>
        <taxon>Bacillati</taxon>
        <taxon>Actinomycetota</taxon>
        <taxon>Actinomycetes</taxon>
        <taxon>Streptosporangiales</taxon>
        <taxon>Streptosporangiaceae</taxon>
        <taxon>Microbispora</taxon>
    </lineage>
</organism>
<evidence type="ECO:0000256" key="4">
    <source>
        <dbReference type="SAM" id="MobiDB-lite"/>
    </source>
</evidence>
<keyword evidence="2 6" id="KW-0489">Methyltransferase</keyword>
<evidence type="ECO:0000256" key="1">
    <source>
        <dbReference type="ARBA" id="ARBA00008361"/>
    </source>
</evidence>
<dbReference type="PANTHER" id="PTHR44942:SF4">
    <property type="entry name" value="METHYLTRANSFERASE TYPE 11 DOMAIN-CONTAINING PROTEIN"/>
    <property type="match status" value="1"/>
</dbReference>